<dbReference type="Proteomes" id="UP000600365">
    <property type="component" value="Unassembled WGS sequence"/>
</dbReference>
<gene>
    <name evidence="1" type="ORF">GCM10011579_006950</name>
</gene>
<sequence length="67" mass="7883">MSPPALRRRMAHGGIYKPDKVDAALSNYFQATWRRGHARAGWAWNASWSGRKTQTWTYRSETTWRSR</sequence>
<name>A0A917XRZ6_9ACTN</name>
<keyword evidence="2" id="KW-1185">Reference proteome</keyword>
<proteinExistence type="predicted"/>
<evidence type="ECO:0000313" key="1">
    <source>
        <dbReference type="EMBL" id="GGN51293.1"/>
    </source>
</evidence>
<comment type="caution">
    <text evidence="1">The sequence shown here is derived from an EMBL/GenBank/DDBJ whole genome shotgun (WGS) entry which is preliminary data.</text>
</comment>
<dbReference type="AlphaFoldDB" id="A0A917XRZ6"/>
<accession>A0A917XRZ6</accession>
<evidence type="ECO:0000313" key="2">
    <source>
        <dbReference type="Proteomes" id="UP000600365"/>
    </source>
</evidence>
<reference evidence="1 2" key="1">
    <citation type="journal article" date="2014" name="Int. J. Syst. Evol. Microbiol.">
        <title>Complete genome sequence of Corynebacterium casei LMG S-19264T (=DSM 44701T), isolated from a smear-ripened cheese.</title>
        <authorList>
            <consortium name="US DOE Joint Genome Institute (JGI-PGF)"/>
            <person name="Walter F."/>
            <person name="Albersmeier A."/>
            <person name="Kalinowski J."/>
            <person name="Ruckert C."/>
        </authorList>
    </citation>
    <scope>NUCLEOTIDE SEQUENCE [LARGE SCALE GENOMIC DNA]</scope>
    <source>
        <strain evidence="1 2">CGMCC 4.7111</strain>
    </source>
</reference>
<dbReference type="EMBL" id="BMMM01000001">
    <property type="protein sequence ID" value="GGN51293.1"/>
    <property type="molecule type" value="Genomic_DNA"/>
</dbReference>
<organism evidence="1 2">
    <name type="scientific">Streptomyces albiflavescens</name>
    <dbReference type="NCBI Taxonomy" id="1623582"/>
    <lineage>
        <taxon>Bacteria</taxon>
        <taxon>Bacillati</taxon>
        <taxon>Actinomycetota</taxon>
        <taxon>Actinomycetes</taxon>
        <taxon>Kitasatosporales</taxon>
        <taxon>Streptomycetaceae</taxon>
        <taxon>Streptomyces</taxon>
    </lineage>
</organism>
<protein>
    <submittedName>
        <fullName evidence="1">Uncharacterized protein</fullName>
    </submittedName>
</protein>